<accession>A0A834I319</accession>
<evidence type="ECO:0008006" key="4">
    <source>
        <dbReference type="Google" id="ProtNLM"/>
    </source>
</evidence>
<comment type="caution">
    <text evidence="2">The sequence shown here is derived from an EMBL/GenBank/DDBJ whole genome shotgun (WGS) entry which is preliminary data.</text>
</comment>
<dbReference type="EMBL" id="JAACXV010013871">
    <property type="protein sequence ID" value="KAF7271999.1"/>
    <property type="molecule type" value="Genomic_DNA"/>
</dbReference>
<dbReference type="OrthoDB" id="8189655at2759"/>
<organism evidence="2 3">
    <name type="scientific">Rhynchophorus ferrugineus</name>
    <name type="common">Red palm weevil</name>
    <name type="synonym">Curculio ferrugineus</name>
    <dbReference type="NCBI Taxonomy" id="354439"/>
    <lineage>
        <taxon>Eukaryota</taxon>
        <taxon>Metazoa</taxon>
        <taxon>Ecdysozoa</taxon>
        <taxon>Arthropoda</taxon>
        <taxon>Hexapoda</taxon>
        <taxon>Insecta</taxon>
        <taxon>Pterygota</taxon>
        <taxon>Neoptera</taxon>
        <taxon>Endopterygota</taxon>
        <taxon>Coleoptera</taxon>
        <taxon>Polyphaga</taxon>
        <taxon>Cucujiformia</taxon>
        <taxon>Curculionidae</taxon>
        <taxon>Dryophthorinae</taxon>
        <taxon>Rhynchophorus</taxon>
    </lineage>
</organism>
<sequence>MDKKKFRVLIKYCFLKGKNTVEAKIWLDAEFPDTATGKSTIKDWYAKGCKIHQMILNDRKLKLNDIPDIPKISTERVYHIIHEYMGMRKLCAKCVLRELTFNQKQRRVDDSKDCLNMNKRNKPHRFTPKSNRQLSEWTAHDEPAPKGGKKQQSAGKFKRLYFWMRVE</sequence>
<dbReference type="Proteomes" id="UP000625711">
    <property type="component" value="Unassembled WGS sequence"/>
</dbReference>
<protein>
    <recommendedName>
        <fullName evidence="4">Mos1 transposase HTH domain-containing protein</fullName>
    </recommendedName>
</protein>
<gene>
    <name evidence="2" type="ORF">GWI33_015184</name>
</gene>
<dbReference type="PANTHER" id="PTHR46060:SF1">
    <property type="entry name" value="MARINER MOS1 TRANSPOSASE-LIKE PROTEIN"/>
    <property type="match status" value="1"/>
</dbReference>
<evidence type="ECO:0000313" key="3">
    <source>
        <dbReference type="Proteomes" id="UP000625711"/>
    </source>
</evidence>
<dbReference type="InterPro" id="IPR052709">
    <property type="entry name" value="Transposase-MT_Hybrid"/>
</dbReference>
<keyword evidence="3" id="KW-1185">Reference proteome</keyword>
<dbReference type="PANTHER" id="PTHR46060">
    <property type="entry name" value="MARINER MOS1 TRANSPOSASE-LIKE PROTEIN"/>
    <property type="match status" value="1"/>
</dbReference>
<evidence type="ECO:0000313" key="2">
    <source>
        <dbReference type="EMBL" id="KAF7271999.1"/>
    </source>
</evidence>
<dbReference type="AlphaFoldDB" id="A0A834I319"/>
<name>A0A834I319_RHYFE</name>
<dbReference type="Gene3D" id="1.10.10.1450">
    <property type="match status" value="1"/>
</dbReference>
<evidence type="ECO:0000256" key="1">
    <source>
        <dbReference type="SAM" id="MobiDB-lite"/>
    </source>
</evidence>
<feature type="region of interest" description="Disordered" evidence="1">
    <location>
        <begin position="112"/>
        <end position="154"/>
    </location>
</feature>
<reference evidence="2" key="1">
    <citation type="submission" date="2020-08" db="EMBL/GenBank/DDBJ databases">
        <title>Genome sequencing and assembly of the red palm weevil Rhynchophorus ferrugineus.</title>
        <authorList>
            <person name="Dias G.B."/>
            <person name="Bergman C.M."/>
            <person name="Manee M."/>
        </authorList>
    </citation>
    <scope>NUCLEOTIDE SEQUENCE</scope>
    <source>
        <strain evidence="2">AA-2017</strain>
        <tissue evidence="2">Whole larva</tissue>
    </source>
</reference>
<proteinExistence type="predicted"/>